<protein>
    <recommendedName>
        <fullName evidence="4">Pyrroline-5-carboxylate reductase catalytic N-terminal domain-containing protein</fullName>
    </recommendedName>
</protein>
<accession>A0A9W7B0U0</accession>
<evidence type="ECO:0000256" key="2">
    <source>
        <dbReference type="ARBA" id="ARBA00023002"/>
    </source>
</evidence>
<evidence type="ECO:0000259" key="4">
    <source>
        <dbReference type="Pfam" id="PF03807"/>
    </source>
</evidence>
<evidence type="ECO:0000256" key="1">
    <source>
        <dbReference type="ARBA" id="ARBA00005525"/>
    </source>
</evidence>
<sequence>MSTASPVANLTSSSPPFDPSNPPPAQSESEMMSPSFITRSLQNLTKLSPSMSLSSTSRDDATKIITLQILFLTGATLTSIRNSPILKSYPSPMHGLVGVIGCGLIGSAVIDALLESGFPPSSIMVASRDSQKVDKYAKQGCIRCDDSELVQTCKVVIICVAPQHLRGLGNQIRKVGRRNSVIFSTVAGVSGVKIGKLLGISRVIRTFVDLVQLPVEWGASGPPTSLVTSDALTVSAKNFVAEKNVLQYSKACIESLCEDMGLGKRDSSYEATYAIVGDGEIGGGGSPVKKKREKGEGKEEEEDHPLHELHGFLKYWKEVIAVGFFEIFAEEVYAKDLPAFNENNV</sequence>
<evidence type="ECO:0000256" key="3">
    <source>
        <dbReference type="SAM" id="MobiDB-lite"/>
    </source>
</evidence>
<gene>
    <name evidence="5" type="ORF">TL16_g09225</name>
</gene>
<dbReference type="Gene3D" id="3.40.50.720">
    <property type="entry name" value="NAD(P)-binding Rossmann-like Domain"/>
    <property type="match status" value="1"/>
</dbReference>
<feature type="region of interest" description="Disordered" evidence="3">
    <location>
        <begin position="1"/>
        <end position="32"/>
    </location>
</feature>
<feature type="compositionally biased region" description="Polar residues" evidence="3">
    <location>
        <begin position="1"/>
        <end position="11"/>
    </location>
</feature>
<feature type="domain" description="Pyrroline-5-carboxylate reductase catalytic N-terminal" evidence="4">
    <location>
        <begin position="97"/>
        <end position="188"/>
    </location>
</feature>
<dbReference type="InterPro" id="IPR028939">
    <property type="entry name" value="P5C_Rdtase_cat_N"/>
</dbReference>
<dbReference type="Pfam" id="PF03807">
    <property type="entry name" value="F420_oxidored"/>
    <property type="match status" value="1"/>
</dbReference>
<feature type="compositionally biased region" description="Pro residues" evidence="3">
    <location>
        <begin position="16"/>
        <end position="25"/>
    </location>
</feature>
<evidence type="ECO:0000313" key="5">
    <source>
        <dbReference type="EMBL" id="GMH82341.1"/>
    </source>
</evidence>
<proteinExistence type="inferred from homology"/>
<dbReference type="PANTHER" id="PTHR11645">
    <property type="entry name" value="PYRROLINE-5-CARBOXYLATE REDUCTASE"/>
    <property type="match status" value="1"/>
</dbReference>
<dbReference type="InterPro" id="IPR036291">
    <property type="entry name" value="NAD(P)-bd_dom_sf"/>
</dbReference>
<comment type="similarity">
    <text evidence="1">Belongs to the pyrroline-5-carboxylate reductase family.</text>
</comment>
<name>A0A9W7B0U0_9STRA</name>
<keyword evidence="2" id="KW-0560">Oxidoreductase</keyword>
<evidence type="ECO:0000313" key="6">
    <source>
        <dbReference type="Proteomes" id="UP001162640"/>
    </source>
</evidence>
<comment type="caution">
    <text evidence="5">The sequence shown here is derived from an EMBL/GenBank/DDBJ whole genome shotgun (WGS) entry which is preliminary data.</text>
</comment>
<organism evidence="5 6">
    <name type="scientific">Triparma laevis f. inornata</name>
    <dbReference type="NCBI Taxonomy" id="1714386"/>
    <lineage>
        <taxon>Eukaryota</taxon>
        <taxon>Sar</taxon>
        <taxon>Stramenopiles</taxon>
        <taxon>Ochrophyta</taxon>
        <taxon>Bolidophyceae</taxon>
        <taxon>Parmales</taxon>
        <taxon>Triparmaceae</taxon>
        <taxon>Triparma</taxon>
    </lineage>
</organism>
<dbReference type="GO" id="GO:0055129">
    <property type="term" value="P:L-proline biosynthetic process"/>
    <property type="evidence" value="ECO:0007669"/>
    <property type="project" value="TreeGrafter"/>
</dbReference>
<feature type="region of interest" description="Disordered" evidence="3">
    <location>
        <begin position="284"/>
        <end position="303"/>
    </location>
</feature>
<reference evidence="6" key="1">
    <citation type="journal article" date="2023" name="Commun. Biol.">
        <title>Genome analysis of Parmales, the sister group of diatoms, reveals the evolutionary specialization of diatoms from phago-mixotrophs to photoautotrophs.</title>
        <authorList>
            <person name="Ban H."/>
            <person name="Sato S."/>
            <person name="Yoshikawa S."/>
            <person name="Yamada K."/>
            <person name="Nakamura Y."/>
            <person name="Ichinomiya M."/>
            <person name="Sato N."/>
            <person name="Blanc-Mathieu R."/>
            <person name="Endo H."/>
            <person name="Kuwata A."/>
            <person name="Ogata H."/>
        </authorList>
    </citation>
    <scope>NUCLEOTIDE SEQUENCE [LARGE SCALE GENOMIC DNA]</scope>
</reference>
<dbReference type="SUPFAM" id="SSF51735">
    <property type="entry name" value="NAD(P)-binding Rossmann-fold domains"/>
    <property type="match status" value="1"/>
</dbReference>
<dbReference type="AlphaFoldDB" id="A0A9W7B0U0"/>
<dbReference type="Proteomes" id="UP001162640">
    <property type="component" value="Unassembled WGS sequence"/>
</dbReference>
<dbReference type="GO" id="GO:0004735">
    <property type="term" value="F:pyrroline-5-carboxylate reductase activity"/>
    <property type="evidence" value="ECO:0007669"/>
    <property type="project" value="TreeGrafter"/>
</dbReference>
<dbReference type="EMBL" id="BLQM01000312">
    <property type="protein sequence ID" value="GMH82341.1"/>
    <property type="molecule type" value="Genomic_DNA"/>
</dbReference>
<dbReference type="PANTHER" id="PTHR11645:SF0">
    <property type="entry name" value="PYRROLINE-5-CARBOXYLATE REDUCTASE 3"/>
    <property type="match status" value="1"/>
</dbReference>